<dbReference type="GO" id="GO:0030178">
    <property type="term" value="P:negative regulation of Wnt signaling pathway"/>
    <property type="evidence" value="ECO:0007669"/>
    <property type="project" value="TreeGrafter"/>
</dbReference>
<dbReference type="Proteomes" id="UP000245119">
    <property type="component" value="Linkage Group LG4"/>
</dbReference>
<dbReference type="Pfam" id="PF13848">
    <property type="entry name" value="Thioredoxin_6"/>
    <property type="match status" value="1"/>
</dbReference>
<keyword evidence="3" id="KW-1185">Reference proteome</keyword>
<feature type="domain" description="Thioredoxin" evidence="1">
    <location>
        <begin position="94"/>
        <end position="241"/>
    </location>
</feature>
<accession>A0A2T7PCR7</accession>
<dbReference type="InterPro" id="IPR013766">
    <property type="entry name" value="Thioredoxin_domain"/>
</dbReference>
<gene>
    <name evidence="2" type="ORF">C0Q70_06628</name>
</gene>
<dbReference type="STRING" id="400727.A0A2T7PCR7"/>
<dbReference type="GO" id="GO:0004791">
    <property type="term" value="F:thioredoxin-disulfide reductase (NADPH) activity"/>
    <property type="evidence" value="ECO:0007669"/>
    <property type="project" value="TreeGrafter"/>
</dbReference>
<name>A0A2T7PCR7_POMCA</name>
<dbReference type="GO" id="GO:0005634">
    <property type="term" value="C:nucleus"/>
    <property type="evidence" value="ECO:0007669"/>
    <property type="project" value="TreeGrafter"/>
</dbReference>
<dbReference type="OrthoDB" id="189920at2759"/>
<dbReference type="PROSITE" id="PS51352">
    <property type="entry name" value="THIOREDOXIN_2"/>
    <property type="match status" value="1"/>
</dbReference>
<dbReference type="InterPro" id="IPR012336">
    <property type="entry name" value="Thioredoxin-like_fold"/>
</dbReference>
<dbReference type="Gene3D" id="3.40.30.10">
    <property type="entry name" value="Glutaredoxin"/>
    <property type="match status" value="3"/>
</dbReference>
<evidence type="ECO:0000313" key="2">
    <source>
        <dbReference type="EMBL" id="PVD31216.1"/>
    </source>
</evidence>
<dbReference type="PANTHER" id="PTHR46472">
    <property type="entry name" value="NUCLEOREDOXIN"/>
    <property type="match status" value="1"/>
</dbReference>
<dbReference type="Pfam" id="PF13905">
    <property type="entry name" value="Thioredoxin_8"/>
    <property type="match status" value="1"/>
</dbReference>
<sequence>MARQRGIEEPTVHLCTIHESQSSHQGLGKASHLSAPNKLTKKFRIQGIPRLVILDGETGKTITVDGFNHLMEDENGCAFPWKRKPFWEMIKGKLLHGDKQEEVDAMEALKGKIIGLYFAANWCPPCKFFTPELTRTYERLKEAGRNFEIVFVTSDRSVESFQQHVGCMPWLVIPFHDPRLQQITTQFGIDGIPSLVILDEKGGLITMNGRQAIVHDSAGLDFPWYPKPLNELTQMAAVQLNENICLILFTDGEEEELLEARAVLHDVAVREHQKGEDQELLFFYAGDDEFCDQVRDFAHLEDRSPLLVILDSPEQQVYVSPATDMSCEVVTEFVDSYLAGRLVPTPFRHTSPQEC</sequence>
<dbReference type="PANTHER" id="PTHR46472:SF1">
    <property type="entry name" value="NUCLEOREDOXIN"/>
    <property type="match status" value="1"/>
</dbReference>
<dbReference type="EMBL" id="PZQS01000004">
    <property type="protein sequence ID" value="PVD31216.1"/>
    <property type="molecule type" value="Genomic_DNA"/>
</dbReference>
<dbReference type="SUPFAM" id="SSF52833">
    <property type="entry name" value="Thioredoxin-like"/>
    <property type="match status" value="1"/>
</dbReference>
<dbReference type="AlphaFoldDB" id="A0A2T7PCR7"/>
<dbReference type="CDD" id="cd02964">
    <property type="entry name" value="TryX_like_family"/>
    <property type="match status" value="1"/>
</dbReference>
<protein>
    <recommendedName>
        <fullName evidence="1">Thioredoxin domain-containing protein</fullName>
    </recommendedName>
</protein>
<dbReference type="InterPro" id="IPR036249">
    <property type="entry name" value="Thioredoxin-like_sf"/>
</dbReference>
<reference evidence="2 3" key="1">
    <citation type="submission" date="2018-04" db="EMBL/GenBank/DDBJ databases">
        <title>The genome of golden apple snail Pomacea canaliculata provides insight into stress tolerance and invasive adaptation.</title>
        <authorList>
            <person name="Liu C."/>
            <person name="Liu B."/>
            <person name="Ren Y."/>
            <person name="Zhang Y."/>
            <person name="Wang H."/>
            <person name="Li S."/>
            <person name="Jiang F."/>
            <person name="Yin L."/>
            <person name="Zhang G."/>
            <person name="Qian W."/>
            <person name="Fan W."/>
        </authorList>
    </citation>
    <scope>NUCLEOTIDE SEQUENCE [LARGE SCALE GENOMIC DNA]</scope>
    <source>
        <strain evidence="2">SZHN2017</strain>
        <tissue evidence="2">Muscle</tissue>
    </source>
</reference>
<evidence type="ECO:0000313" key="3">
    <source>
        <dbReference type="Proteomes" id="UP000245119"/>
    </source>
</evidence>
<evidence type="ECO:0000259" key="1">
    <source>
        <dbReference type="PROSITE" id="PS51352"/>
    </source>
</evidence>
<organism evidence="2 3">
    <name type="scientific">Pomacea canaliculata</name>
    <name type="common">Golden apple snail</name>
    <dbReference type="NCBI Taxonomy" id="400727"/>
    <lineage>
        <taxon>Eukaryota</taxon>
        <taxon>Metazoa</taxon>
        <taxon>Spiralia</taxon>
        <taxon>Lophotrochozoa</taxon>
        <taxon>Mollusca</taxon>
        <taxon>Gastropoda</taxon>
        <taxon>Caenogastropoda</taxon>
        <taxon>Architaenioglossa</taxon>
        <taxon>Ampullarioidea</taxon>
        <taxon>Ampullariidae</taxon>
        <taxon>Pomacea</taxon>
    </lineage>
</organism>
<proteinExistence type="predicted"/>
<dbReference type="GO" id="GO:0031397">
    <property type="term" value="P:negative regulation of protein ubiquitination"/>
    <property type="evidence" value="ECO:0007669"/>
    <property type="project" value="TreeGrafter"/>
</dbReference>
<comment type="caution">
    <text evidence="2">The sequence shown here is derived from an EMBL/GenBank/DDBJ whole genome shotgun (WGS) entry which is preliminary data.</text>
</comment>